<dbReference type="Pfam" id="PF13561">
    <property type="entry name" value="adh_short_C2"/>
    <property type="match status" value="1"/>
</dbReference>
<gene>
    <name evidence="2" type="ORF">FCE95_02455</name>
</gene>
<evidence type="ECO:0000256" key="1">
    <source>
        <dbReference type="ARBA" id="ARBA00006484"/>
    </source>
</evidence>
<dbReference type="SUPFAM" id="SSF51735">
    <property type="entry name" value="NAD(P)-binding Rossmann-fold domains"/>
    <property type="match status" value="1"/>
</dbReference>
<dbReference type="PANTHER" id="PTHR42879">
    <property type="entry name" value="3-OXOACYL-(ACYL-CARRIER-PROTEIN) REDUCTASE"/>
    <property type="match status" value="1"/>
</dbReference>
<dbReference type="InterPro" id="IPR050259">
    <property type="entry name" value="SDR"/>
</dbReference>
<protein>
    <submittedName>
        <fullName evidence="2">SDR family oxidoreductase</fullName>
    </submittedName>
</protein>
<organism evidence="2 3">
    <name type="scientific">Luteimonas gilva</name>
    <dbReference type="NCBI Taxonomy" id="2572684"/>
    <lineage>
        <taxon>Bacteria</taxon>
        <taxon>Pseudomonadati</taxon>
        <taxon>Pseudomonadota</taxon>
        <taxon>Gammaproteobacteria</taxon>
        <taxon>Lysobacterales</taxon>
        <taxon>Lysobacteraceae</taxon>
        <taxon>Luteimonas</taxon>
    </lineage>
</organism>
<dbReference type="OrthoDB" id="9804774at2"/>
<reference evidence="2 3" key="1">
    <citation type="submission" date="2019-04" db="EMBL/GenBank/DDBJ databases">
        <title>Reference strain of H23.</title>
        <authorList>
            <person name="Luo X."/>
        </authorList>
    </citation>
    <scope>NUCLEOTIDE SEQUENCE [LARGE SCALE GENOMIC DNA]</scope>
    <source>
        <strain evidence="2 3">H23</strain>
    </source>
</reference>
<sequence>MDLNLAGKHALVCGASEGIGRAAAHELALLGADVTVLARRADALREVAEALPRSGAQAHDWLVADMSQSESLRERAQALAAKKPVHILVNNTGGPPGGPAHGAEVAAFLDAFQKHLVANHVLVQALLPGMQAAQWGRIVNVVSTSVKEPIANLGVSNTIRGAVASWAKTLSRELGPFGITVNNVLPGYTETSRVEQIVQDRVRATGKTEEEILAGMRASVPAGRFAKPEETGGVIAFLCSPAAGYVNGVSLAVDGGRMNSI</sequence>
<evidence type="ECO:0000313" key="3">
    <source>
        <dbReference type="Proteomes" id="UP000308707"/>
    </source>
</evidence>
<name>A0A4U5JTP0_9GAMM</name>
<comment type="caution">
    <text evidence="2">The sequence shown here is derived from an EMBL/GenBank/DDBJ whole genome shotgun (WGS) entry which is preliminary data.</text>
</comment>
<dbReference type="Gene3D" id="3.40.50.720">
    <property type="entry name" value="NAD(P)-binding Rossmann-like Domain"/>
    <property type="match status" value="1"/>
</dbReference>
<dbReference type="PRINTS" id="PR00081">
    <property type="entry name" value="GDHRDH"/>
</dbReference>
<proteinExistence type="inferred from homology"/>
<comment type="similarity">
    <text evidence="1">Belongs to the short-chain dehydrogenases/reductases (SDR) family.</text>
</comment>
<accession>A0A4U5JTP0</accession>
<dbReference type="AlphaFoldDB" id="A0A4U5JTP0"/>
<dbReference type="InterPro" id="IPR036291">
    <property type="entry name" value="NAD(P)-bd_dom_sf"/>
</dbReference>
<dbReference type="Proteomes" id="UP000308707">
    <property type="component" value="Unassembled WGS sequence"/>
</dbReference>
<dbReference type="EMBL" id="SZUA01000001">
    <property type="protein sequence ID" value="TKR33192.1"/>
    <property type="molecule type" value="Genomic_DNA"/>
</dbReference>
<dbReference type="RefSeq" id="WP_137265402.1">
    <property type="nucleotide sequence ID" value="NZ_SZUA01000001.1"/>
</dbReference>
<evidence type="ECO:0000313" key="2">
    <source>
        <dbReference type="EMBL" id="TKR33192.1"/>
    </source>
</evidence>
<dbReference type="InterPro" id="IPR002347">
    <property type="entry name" value="SDR_fam"/>
</dbReference>
<dbReference type="PANTHER" id="PTHR42879:SF6">
    <property type="entry name" value="NADPH-DEPENDENT REDUCTASE BACG"/>
    <property type="match status" value="1"/>
</dbReference>
<keyword evidence="3" id="KW-1185">Reference proteome</keyword>